<sequence>MDLERLYREDHTFFKAIVGDFNAKIGPRRMAEELYIGTHGMEFFRIIPSTTTSMKNTTDSRADTPAWYRASYRQPPTNVRTLCREAIKDDLKERRAAVMDEAAEAGKSIRKA</sequence>
<dbReference type="Proteomes" id="UP000025227">
    <property type="component" value="Unplaced"/>
</dbReference>
<proteinExistence type="predicted"/>
<organism evidence="1 2">
    <name type="scientific">Haemonchus contortus</name>
    <name type="common">Barber pole worm</name>
    <dbReference type="NCBI Taxonomy" id="6289"/>
    <lineage>
        <taxon>Eukaryota</taxon>
        <taxon>Metazoa</taxon>
        <taxon>Ecdysozoa</taxon>
        <taxon>Nematoda</taxon>
        <taxon>Chromadorea</taxon>
        <taxon>Rhabditida</taxon>
        <taxon>Rhabditina</taxon>
        <taxon>Rhabditomorpha</taxon>
        <taxon>Strongyloidea</taxon>
        <taxon>Trichostrongylidae</taxon>
        <taxon>Haemonchus</taxon>
    </lineage>
</organism>
<accession>A0A7I5E8J2</accession>
<dbReference type="AlphaFoldDB" id="A0A7I5E8J2"/>
<name>A0A7I5E8J2_HAECO</name>
<protein>
    <submittedName>
        <fullName evidence="2">Uncharacterized protein</fullName>
    </submittedName>
</protein>
<evidence type="ECO:0000313" key="1">
    <source>
        <dbReference type="Proteomes" id="UP000025227"/>
    </source>
</evidence>
<dbReference type="OrthoDB" id="5824787at2759"/>
<reference evidence="2" key="1">
    <citation type="submission" date="2020-12" db="UniProtKB">
        <authorList>
            <consortium name="WormBaseParasite"/>
        </authorList>
    </citation>
    <scope>IDENTIFICATION</scope>
    <source>
        <strain evidence="2">MHco3</strain>
    </source>
</reference>
<evidence type="ECO:0000313" key="2">
    <source>
        <dbReference type="WBParaSite" id="HCON_00067060-00001"/>
    </source>
</evidence>
<keyword evidence="1" id="KW-1185">Reference proteome</keyword>
<dbReference type="WBParaSite" id="HCON_00067060-00001">
    <property type="protein sequence ID" value="HCON_00067060-00001"/>
    <property type="gene ID" value="HCON_00067060"/>
</dbReference>